<proteinExistence type="predicted"/>
<keyword evidence="1" id="KW-1133">Transmembrane helix</keyword>
<name>A0A067DN95_CITSI</name>
<gene>
    <name evidence="2" type="ORF">CISIN_1g034972mg</name>
</gene>
<protein>
    <submittedName>
        <fullName evidence="2">Uncharacterized protein</fullName>
    </submittedName>
</protein>
<dbReference type="AlphaFoldDB" id="A0A067DN95"/>
<keyword evidence="3" id="KW-1185">Reference proteome</keyword>
<keyword evidence="1" id="KW-0472">Membrane</keyword>
<reference evidence="2 3" key="1">
    <citation type="submission" date="2014-04" db="EMBL/GenBank/DDBJ databases">
        <authorList>
            <consortium name="International Citrus Genome Consortium"/>
            <person name="Gmitter F."/>
            <person name="Chen C."/>
            <person name="Farmerie W."/>
            <person name="Harkins T."/>
            <person name="Desany B."/>
            <person name="Mohiuddin M."/>
            <person name="Kodira C."/>
            <person name="Borodovsky M."/>
            <person name="Lomsadze A."/>
            <person name="Burns P."/>
            <person name="Jenkins J."/>
            <person name="Prochnik S."/>
            <person name="Shu S."/>
            <person name="Chapman J."/>
            <person name="Pitluck S."/>
            <person name="Schmutz J."/>
            <person name="Rokhsar D."/>
        </authorList>
    </citation>
    <scope>NUCLEOTIDE SEQUENCE</scope>
</reference>
<organism evidence="2 3">
    <name type="scientific">Citrus sinensis</name>
    <name type="common">Sweet orange</name>
    <name type="synonym">Citrus aurantium var. sinensis</name>
    <dbReference type="NCBI Taxonomy" id="2711"/>
    <lineage>
        <taxon>Eukaryota</taxon>
        <taxon>Viridiplantae</taxon>
        <taxon>Streptophyta</taxon>
        <taxon>Embryophyta</taxon>
        <taxon>Tracheophyta</taxon>
        <taxon>Spermatophyta</taxon>
        <taxon>Magnoliopsida</taxon>
        <taxon>eudicotyledons</taxon>
        <taxon>Gunneridae</taxon>
        <taxon>Pentapetalae</taxon>
        <taxon>rosids</taxon>
        <taxon>malvids</taxon>
        <taxon>Sapindales</taxon>
        <taxon>Rutaceae</taxon>
        <taxon>Aurantioideae</taxon>
        <taxon>Citrus</taxon>
    </lineage>
</organism>
<keyword evidence="1" id="KW-0812">Transmembrane</keyword>
<evidence type="ECO:0000313" key="3">
    <source>
        <dbReference type="Proteomes" id="UP000027120"/>
    </source>
</evidence>
<sequence>MWYHHIIGTSCLLMYFTLTFIVSCPPLYAASVHIGKLVQIVKTWCIYSKSNESPLIYPPIFGSTSKSESSKDHVINM</sequence>
<accession>A0A067DN95</accession>
<dbReference type="Proteomes" id="UP000027120">
    <property type="component" value="Unassembled WGS sequence"/>
</dbReference>
<evidence type="ECO:0000256" key="1">
    <source>
        <dbReference type="SAM" id="Phobius"/>
    </source>
</evidence>
<evidence type="ECO:0000313" key="2">
    <source>
        <dbReference type="EMBL" id="KDO40071.1"/>
    </source>
</evidence>
<feature type="transmembrane region" description="Helical" evidence="1">
    <location>
        <begin position="6"/>
        <end position="29"/>
    </location>
</feature>
<dbReference type="EMBL" id="KK786147">
    <property type="protein sequence ID" value="KDO40071.1"/>
    <property type="molecule type" value="Genomic_DNA"/>
</dbReference>